<protein>
    <submittedName>
        <fullName evidence="2">Uncharacterized protein</fullName>
    </submittedName>
</protein>
<dbReference type="EMBL" id="CADCWF010000194">
    <property type="protein sequence ID" value="CAA9564813.1"/>
    <property type="molecule type" value="Genomic_DNA"/>
</dbReference>
<sequence>PAPSTPPPRRTPSSPARSPPAGSMGWSTRTSLRPSCRAATPDTRCRRTLPAPV</sequence>
<reference evidence="2" key="1">
    <citation type="submission" date="2020-02" db="EMBL/GenBank/DDBJ databases">
        <authorList>
            <person name="Meier V. D."/>
        </authorList>
    </citation>
    <scope>NUCLEOTIDE SEQUENCE</scope>
    <source>
        <strain evidence="2">AVDCRST_MAG59</strain>
    </source>
</reference>
<dbReference type="AlphaFoldDB" id="A0A6J4V042"/>
<name>A0A6J4V042_9BACT</name>
<feature type="compositionally biased region" description="Pro residues" evidence="1">
    <location>
        <begin position="1"/>
        <end position="10"/>
    </location>
</feature>
<evidence type="ECO:0000313" key="2">
    <source>
        <dbReference type="EMBL" id="CAA9564813.1"/>
    </source>
</evidence>
<accession>A0A6J4V042</accession>
<proteinExistence type="predicted"/>
<organism evidence="2">
    <name type="scientific">uncultured Thermomicrobiales bacterium</name>
    <dbReference type="NCBI Taxonomy" id="1645740"/>
    <lineage>
        <taxon>Bacteria</taxon>
        <taxon>Pseudomonadati</taxon>
        <taxon>Thermomicrobiota</taxon>
        <taxon>Thermomicrobia</taxon>
        <taxon>Thermomicrobiales</taxon>
        <taxon>environmental samples</taxon>
    </lineage>
</organism>
<feature type="non-terminal residue" evidence="2">
    <location>
        <position position="53"/>
    </location>
</feature>
<gene>
    <name evidence="2" type="ORF">AVDCRST_MAG59-2920</name>
</gene>
<feature type="compositionally biased region" description="Low complexity" evidence="1">
    <location>
        <begin position="11"/>
        <end position="21"/>
    </location>
</feature>
<feature type="non-terminal residue" evidence="2">
    <location>
        <position position="1"/>
    </location>
</feature>
<feature type="region of interest" description="Disordered" evidence="1">
    <location>
        <begin position="1"/>
        <end position="53"/>
    </location>
</feature>
<evidence type="ECO:0000256" key="1">
    <source>
        <dbReference type="SAM" id="MobiDB-lite"/>
    </source>
</evidence>